<dbReference type="InterPro" id="IPR011049">
    <property type="entry name" value="Serralysin-like_metalloprot_C"/>
</dbReference>
<name>A0A9E7D2E3_9FLAO</name>
<dbReference type="Proteomes" id="UP000831290">
    <property type="component" value="Chromosome"/>
</dbReference>
<dbReference type="AlphaFoldDB" id="A0A9E7D2E3"/>
<evidence type="ECO:0008006" key="3">
    <source>
        <dbReference type="Google" id="ProtNLM"/>
    </source>
</evidence>
<keyword evidence="2" id="KW-1185">Reference proteome</keyword>
<evidence type="ECO:0000313" key="2">
    <source>
        <dbReference type="Proteomes" id="UP000831290"/>
    </source>
</evidence>
<organism evidence="1 2">
    <name type="scientific">Abyssalbus ytuae</name>
    <dbReference type="NCBI Taxonomy" id="2926907"/>
    <lineage>
        <taxon>Bacteria</taxon>
        <taxon>Pseudomonadati</taxon>
        <taxon>Bacteroidota</taxon>
        <taxon>Flavobacteriia</taxon>
        <taxon>Flavobacteriales</taxon>
        <taxon>Flavobacteriaceae</taxon>
        <taxon>Abyssalbus</taxon>
    </lineage>
</organism>
<dbReference type="RefSeq" id="WP_255841814.1">
    <property type="nucleotide sequence ID" value="NZ_CP094358.1"/>
</dbReference>
<dbReference type="Gene3D" id="2.150.10.10">
    <property type="entry name" value="Serralysin-like metalloprotease, C-terminal"/>
    <property type="match status" value="1"/>
</dbReference>
<reference evidence="1" key="1">
    <citation type="submission" date="2022-03" db="EMBL/GenBank/DDBJ databases">
        <title>Description of Abyssus ytuae gen. nov., sp. nov., a novel member of the family Flavobacteriaceae isolated from the sediment of Mariana Trench.</title>
        <authorList>
            <person name="Zhang J."/>
            <person name="Xu X."/>
        </authorList>
    </citation>
    <scope>NUCLEOTIDE SEQUENCE</scope>
    <source>
        <strain evidence="1">MT3330</strain>
    </source>
</reference>
<dbReference type="EMBL" id="CP094358">
    <property type="protein sequence ID" value="UOB16599.1"/>
    <property type="molecule type" value="Genomic_DNA"/>
</dbReference>
<protein>
    <recommendedName>
        <fullName evidence="3">Trimeric autotransporter adhesin YadA-like head domain-containing protein</fullName>
    </recommendedName>
</protein>
<evidence type="ECO:0000313" key="1">
    <source>
        <dbReference type="EMBL" id="UOB16599.1"/>
    </source>
</evidence>
<dbReference type="KEGG" id="fbm:MQE35_12740"/>
<sequence>MKKNIYILFLLISIITYSQVQPSPLIDGYFTICKSDPPSSPRVSQVYYDCEDLKYYQWTGTEWIGLEGIEFIDGNGTTFNTNKYDLGGDISSDVVFNVSNNSSFVLTGESNYIFSPGSFSATTSNINLNATSGPTTIQGISTTLLGNNDFIINAPTSFRLNTPDVINTIAQDDYVLTLTDATNGVADFKPIISSSGLEAIDEGNGYGWRLINRDANNYGNIGLDAIDLSTSTVTSSVLGATGLRSFATSWNNEASGMNSASVGGAGGRALADRSGTFAGSTLIALAARSVAVGGQTNTASGVESGVYSGNNNASSGADAIVIGGNTNSASGNQSGVYSGLDNNANSNLSVILGGRGNTTFNLSETLVGYYSTTSSLGSQTTHEDANRVFNVGIGLFDGVPVERKDGLSVFHDGRVLAPELDISEIDLDPKSLTTNEWVQNEIDNSTLLYETGTFSGNFADSGGGVTYSSTCDCTYSRIGNQVTINIRISGVTSSGTPSGQLRLINLPYSAASTSSAYVSTFALGANAPDFYVVSAQISSDNIIFYYKNAFNNVLGSPVMPAFEVASSGTTTITTTYITNE</sequence>
<gene>
    <name evidence="1" type="ORF">MQE35_12740</name>
</gene>
<proteinExistence type="predicted"/>
<accession>A0A9E7D2E3</accession>